<sequence>MKDANIPCTIIYDSAIGQALERINPNWGDFGPWTECSQTCGGGTKSRTRKCFLDGEQVDESQCEGSKTRNLDCNTHLCAVPTQWSDWSTCPVTCGDGLQIRSRQCNDIIANEVVPYQHCEKLNPGETSTQSCDVPPCSAWTEWGEWAKCNYNITGETILRSRQCEHVSEGVIDATNCGTTADANEEETCPDLKICPEERPHVFNEGTACCKFYYRTNSSSFCDGGFLDLNDPLECCPEGDHEDCDNEPGYCQDHEIAPTYCPKNPNAQRGGNYALIKTNLQLSMLNASRHCVENENGKLPDVLESKLFASFMLEQPSFTFWTSLEKPLRSACSGLSCENSSELLWGDGSMLSNPEELPIELEATGSCAKLIISATASDNFKVMTEDCDALIDVVCLVQCRFSAPATCPASHPVALNNGLNCCKDFRKMFKPSVDPTCDASEVNLSDKVECCADAVACEDQVNGCESAQFSRHFCPTQPHLKRYGDSAMHLNLSVKLNHSAMADYCLDNYQYYLPMLKTPWDLDAFEVST</sequence>
<dbReference type="PANTHER" id="PTHR22906:SF43">
    <property type="entry name" value="PROPERDIN"/>
    <property type="match status" value="1"/>
</dbReference>
<organism evidence="6 7">
    <name type="scientific">Tigriopus californicus</name>
    <name type="common">Marine copepod</name>
    <dbReference type="NCBI Taxonomy" id="6832"/>
    <lineage>
        <taxon>Eukaryota</taxon>
        <taxon>Metazoa</taxon>
        <taxon>Ecdysozoa</taxon>
        <taxon>Arthropoda</taxon>
        <taxon>Crustacea</taxon>
        <taxon>Multicrustacea</taxon>
        <taxon>Hexanauplia</taxon>
        <taxon>Copepoda</taxon>
        <taxon>Harpacticoida</taxon>
        <taxon>Harpacticidae</taxon>
        <taxon>Tigriopus</taxon>
    </lineage>
</organism>
<dbReference type="Proteomes" id="UP000318571">
    <property type="component" value="Chromosome 4"/>
</dbReference>
<keyword evidence="5" id="KW-1015">Disulfide bond</keyword>
<evidence type="ECO:0000256" key="5">
    <source>
        <dbReference type="ARBA" id="ARBA00023157"/>
    </source>
</evidence>
<comment type="subcellular location">
    <subcellularLocation>
        <location evidence="1">Secreted</location>
    </subcellularLocation>
</comment>
<dbReference type="InterPro" id="IPR036383">
    <property type="entry name" value="TSP1_rpt_sf"/>
</dbReference>
<dbReference type="AlphaFoldDB" id="A0A553NPB5"/>
<dbReference type="PROSITE" id="PS50092">
    <property type="entry name" value="TSP1"/>
    <property type="match status" value="1"/>
</dbReference>
<keyword evidence="7" id="KW-1185">Reference proteome</keyword>
<name>A0A553NPB5_TIGCA</name>
<feature type="non-terminal residue" evidence="6">
    <location>
        <position position="529"/>
    </location>
</feature>
<dbReference type="Pfam" id="PF00090">
    <property type="entry name" value="TSP_1"/>
    <property type="match status" value="2"/>
</dbReference>
<reference evidence="6 7" key="1">
    <citation type="journal article" date="2018" name="Nat. Ecol. Evol.">
        <title>Genomic signatures of mitonuclear coevolution across populations of Tigriopus californicus.</title>
        <authorList>
            <person name="Barreto F.S."/>
            <person name="Watson E.T."/>
            <person name="Lima T.G."/>
            <person name="Willett C.S."/>
            <person name="Edmands S."/>
            <person name="Li W."/>
            <person name="Burton R.S."/>
        </authorList>
    </citation>
    <scope>NUCLEOTIDE SEQUENCE [LARGE SCALE GENOMIC DNA]</scope>
    <source>
        <strain evidence="6 7">San Diego</strain>
    </source>
</reference>
<dbReference type="SMART" id="SM00209">
    <property type="entry name" value="TSP1"/>
    <property type="match status" value="3"/>
</dbReference>
<keyword evidence="4" id="KW-0677">Repeat</keyword>
<keyword evidence="3" id="KW-0732">Signal</keyword>
<dbReference type="FunFam" id="2.20.100.10:FF:000001">
    <property type="entry name" value="semaphorin-5A isoform X1"/>
    <property type="match status" value="1"/>
</dbReference>
<dbReference type="EMBL" id="VCGU01000011">
    <property type="protein sequence ID" value="TRY67240.1"/>
    <property type="molecule type" value="Genomic_DNA"/>
</dbReference>
<comment type="caution">
    <text evidence="6">The sequence shown here is derived from an EMBL/GenBank/DDBJ whole genome shotgun (WGS) entry which is preliminary data.</text>
</comment>
<protein>
    <recommendedName>
        <fullName evidence="8">ADAMTS cysteine-rich domain-containing protein</fullName>
    </recommendedName>
</protein>
<evidence type="ECO:0000256" key="1">
    <source>
        <dbReference type="ARBA" id="ARBA00004613"/>
    </source>
</evidence>
<dbReference type="InterPro" id="IPR016187">
    <property type="entry name" value="CTDL_fold"/>
</dbReference>
<evidence type="ECO:0008006" key="8">
    <source>
        <dbReference type="Google" id="ProtNLM"/>
    </source>
</evidence>
<evidence type="ECO:0000256" key="3">
    <source>
        <dbReference type="ARBA" id="ARBA00022729"/>
    </source>
</evidence>
<gene>
    <name evidence="6" type="ORF">TCAL_08057</name>
</gene>
<keyword evidence="2" id="KW-0964">Secreted</keyword>
<evidence type="ECO:0000256" key="4">
    <source>
        <dbReference type="ARBA" id="ARBA00022737"/>
    </source>
</evidence>
<dbReference type="InterPro" id="IPR052065">
    <property type="entry name" value="Compl_asym_regulator"/>
</dbReference>
<proteinExistence type="predicted"/>
<dbReference type="InterPro" id="IPR000884">
    <property type="entry name" value="TSP1_rpt"/>
</dbReference>
<accession>A0A553NPB5</accession>
<evidence type="ECO:0000313" key="7">
    <source>
        <dbReference type="Proteomes" id="UP000318571"/>
    </source>
</evidence>
<evidence type="ECO:0000256" key="2">
    <source>
        <dbReference type="ARBA" id="ARBA00022525"/>
    </source>
</evidence>
<dbReference type="SUPFAM" id="SSF56436">
    <property type="entry name" value="C-type lectin-like"/>
    <property type="match status" value="1"/>
</dbReference>
<evidence type="ECO:0000313" key="6">
    <source>
        <dbReference type="EMBL" id="TRY67240.1"/>
    </source>
</evidence>
<dbReference type="SUPFAM" id="SSF82895">
    <property type="entry name" value="TSP-1 type 1 repeat"/>
    <property type="match status" value="2"/>
</dbReference>
<dbReference type="Gene3D" id="2.20.100.10">
    <property type="entry name" value="Thrombospondin type-1 (TSP1) repeat"/>
    <property type="match status" value="2"/>
</dbReference>
<dbReference type="PANTHER" id="PTHR22906">
    <property type="entry name" value="PROPERDIN"/>
    <property type="match status" value="1"/>
</dbReference>